<feature type="non-terminal residue" evidence="1">
    <location>
        <position position="50"/>
    </location>
</feature>
<evidence type="ECO:0000313" key="1">
    <source>
        <dbReference type="EMBL" id="KAF5899834.1"/>
    </source>
</evidence>
<dbReference type="EMBL" id="QNUK01000154">
    <property type="protein sequence ID" value="KAF5899834.1"/>
    <property type="molecule type" value="Genomic_DNA"/>
</dbReference>
<reference evidence="1" key="1">
    <citation type="submission" date="2020-07" db="EMBL/GenBank/DDBJ databases">
        <title>Clarias magur genome sequencing, assembly and annotation.</title>
        <authorList>
            <person name="Kushwaha B."/>
            <person name="Kumar R."/>
            <person name="Das P."/>
            <person name="Joshi C.G."/>
            <person name="Kumar D."/>
            <person name="Nagpure N.S."/>
            <person name="Pandey M."/>
            <person name="Agarwal S."/>
            <person name="Srivastava S."/>
            <person name="Singh M."/>
            <person name="Sahoo L."/>
            <person name="Jayasankar P."/>
            <person name="Meher P.K."/>
            <person name="Koringa P.G."/>
            <person name="Iquebal M.A."/>
            <person name="Das S.P."/>
            <person name="Bit A."/>
            <person name="Patnaik S."/>
            <person name="Patel N."/>
            <person name="Shah T.M."/>
            <person name="Hinsu A."/>
            <person name="Jena J.K."/>
        </authorList>
    </citation>
    <scope>NUCLEOTIDE SEQUENCE</scope>
    <source>
        <strain evidence="1">CIFAMagur01</strain>
        <tissue evidence="1">Testis</tissue>
    </source>
</reference>
<dbReference type="Proteomes" id="UP000727407">
    <property type="component" value="Unassembled WGS sequence"/>
</dbReference>
<organism evidence="1 2">
    <name type="scientific">Clarias magur</name>
    <name type="common">Asian catfish</name>
    <name type="synonym">Macropteronotus magur</name>
    <dbReference type="NCBI Taxonomy" id="1594786"/>
    <lineage>
        <taxon>Eukaryota</taxon>
        <taxon>Metazoa</taxon>
        <taxon>Chordata</taxon>
        <taxon>Craniata</taxon>
        <taxon>Vertebrata</taxon>
        <taxon>Euteleostomi</taxon>
        <taxon>Actinopterygii</taxon>
        <taxon>Neopterygii</taxon>
        <taxon>Teleostei</taxon>
        <taxon>Ostariophysi</taxon>
        <taxon>Siluriformes</taxon>
        <taxon>Clariidae</taxon>
        <taxon>Clarias</taxon>
    </lineage>
</organism>
<sequence>MQKYDVDEATQLQSRFPARGKIPDPHRHSCPYWTWSRALKLKTYNINFIS</sequence>
<accession>A0A8J4WZX4</accession>
<evidence type="ECO:0000313" key="2">
    <source>
        <dbReference type="Proteomes" id="UP000727407"/>
    </source>
</evidence>
<keyword evidence="2" id="KW-1185">Reference proteome</keyword>
<name>A0A8J4WZX4_CLAMG</name>
<proteinExistence type="predicted"/>
<comment type="caution">
    <text evidence="1">The sequence shown here is derived from an EMBL/GenBank/DDBJ whole genome shotgun (WGS) entry which is preliminary data.</text>
</comment>
<dbReference type="AlphaFoldDB" id="A0A8J4WZX4"/>
<gene>
    <name evidence="1" type="primary">kif2a</name>
    <name evidence="1" type="ORF">DAT39_010445</name>
</gene>
<protein>
    <submittedName>
        <fullName evidence="1">Kinesin-like protein KIF2A isoform X2</fullName>
    </submittedName>
</protein>